<feature type="transmembrane region" description="Helical" evidence="7">
    <location>
        <begin position="263"/>
        <end position="284"/>
    </location>
</feature>
<protein>
    <submittedName>
        <fullName evidence="9">FtsX-like permease family protein</fullName>
    </submittedName>
</protein>
<evidence type="ECO:0000313" key="10">
    <source>
        <dbReference type="Proteomes" id="UP000323454"/>
    </source>
</evidence>
<dbReference type="InterPro" id="IPR038766">
    <property type="entry name" value="Membrane_comp_ABC_pdt"/>
</dbReference>
<organism evidence="9 10">
    <name type="scientific">Solihabitans fulvus</name>
    <dbReference type="NCBI Taxonomy" id="1892852"/>
    <lineage>
        <taxon>Bacteria</taxon>
        <taxon>Bacillati</taxon>
        <taxon>Actinomycetota</taxon>
        <taxon>Actinomycetes</taxon>
        <taxon>Pseudonocardiales</taxon>
        <taxon>Pseudonocardiaceae</taxon>
        <taxon>Solihabitans</taxon>
    </lineage>
</organism>
<evidence type="ECO:0000256" key="3">
    <source>
        <dbReference type="ARBA" id="ARBA00022692"/>
    </source>
</evidence>
<feature type="transmembrane region" description="Helical" evidence="7">
    <location>
        <begin position="483"/>
        <end position="503"/>
    </location>
</feature>
<comment type="subcellular location">
    <subcellularLocation>
        <location evidence="1">Cell membrane</location>
        <topology evidence="1">Multi-pass membrane protein</topology>
    </subcellularLocation>
</comment>
<dbReference type="InterPro" id="IPR003838">
    <property type="entry name" value="ABC3_permease_C"/>
</dbReference>
<evidence type="ECO:0000313" key="9">
    <source>
        <dbReference type="EMBL" id="KAA2266028.1"/>
    </source>
</evidence>
<feature type="transmembrane region" description="Helical" evidence="7">
    <location>
        <begin position="747"/>
        <end position="772"/>
    </location>
</feature>
<dbReference type="GO" id="GO:0005886">
    <property type="term" value="C:plasma membrane"/>
    <property type="evidence" value="ECO:0007669"/>
    <property type="project" value="UniProtKB-SubCell"/>
</dbReference>
<sequence>MLTLVLALRRLGGNGATLLALVATSVLLAVSGSLLATGVTEQTPAQRYAGAAVVVGGGSSAVVHRSGKDKEVDLPGPRPVSPEVVDAVRRQVPGVPVATDVSARVAVGSAGNWTAVTAHGWSATRLGPIRLVAGAEPVGADQIAVDDSFGWAPGTVVQVLTDTGPRDTTVVGRVALANGTSPREQAIYLADDAAAALTRRESITAVGIIPDRNDFDADATAEALRGTLANANVVVETADQRGSVEFADLSHARGELRTLSGSLVAIVVLVTLVVVGSTYALVLSRRRRDIATLRAIGATPRQIRHLAVAELGVVGLIAGVLGLLPAGLVTAALDGLLRAVGLLPADLRLVSGPVPSAVAVVLTTVIAVLTGWAAGGRAAAVPAAAGMAAAGSEDRRPRRWLLVSGGLLIALGAAASLLPLLVDGIVGMAVAGGGGLLLVAGATLVARPLAGLLFRFMSNRLLSSRTPHRWLAGAGMSGQSARLAATVAPILLMIGISLVQVLIPSSLTSAAQQQAAEGLGADRAVVGSGYGLPATGHGLGSKALPVARQQVVGVTTVLGGPEVFKYTATGLRGAATPTLDLALRPGGTWDPATLLGPDRVVLGGMTAATLGAEVGGRAEFVLADGTTVTPTVAGVFDRGLGLGDVLLDYATLTAHRPTTGPAGDAADLVLLPQRPDRLPFGREVAAPEAFDAGQNAMVNGIAASTIPLLALFGYIAISVANSLTLSVTSKADMVTMLRRIGADRDQLARSLTIEGIAVVIAAVTLGTASALLPMTTVAAALTATPWPTVPLWFYLTVVTATSALAMAFVVIPGRLMLNQHFQRARRPAWRRPRRHARHQPRSNHSRSPTTAPDSADRERPE</sequence>
<dbReference type="PANTHER" id="PTHR30287">
    <property type="entry name" value="MEMBRANE COMPONENT OF PREDICTED ABC SUPERFAMILY METABOLITE UPTAKE TRANSPORTER"/>
    <property type="match status" value="1"/>
</dbReference>
<keyword evidence="2" id="KW-1003">Cell membrane</keyword>
<keyword evidence="4 7" id="KW-1133">Transmembrane helix</keyword>
<evidence type="ECO:0000256" key="7">
    <source>
        <dbReference type="SAM" id="Phobius"/>
    </source>
</evidence>
<feature type="region of interest" description="Disordered" evidence="6">
    <location>
        <begin position="826"/>
        <end position="861"/>
    </location>
</feature>
<name>A0A5B2XQ11_9PSEU</name>
<accession>A0A5B2XQ11</accession>
<feature type="transmembrane region" description="Helical" evidence="7">
    <location>
        <begin position="428"/>
        <end position="454"/>
    </location>
</feature>
<evidence type="ECO:0000256" key="6">
    <source>
        <dbReference type="SAM" id="MobiDB-lite"/>
    </source>
</evidence>
<feature type="domain" description="ABC3 transporter permease C-terminal" evidence="8">
    <location>
        <begin position="263"/>
        <end position="379"/>
    </location>
</feature>
<reference evidence="9 10" key="1">
    <citation type="submission" date="2019-09" db="EMBL/GenBank/DDBJ databases">
        <title>Goodfellowia gen. nov., a new genus of the Pseudonocardineae related to Actinoalloteichus, containing Goodfellowia coeruleoviolacea gen. nov., comb. nov. gen. nov., comb. nov.</title>
        <authorList>
            <person name="Labeda D."/>
        </authorList>
    </citation>
    <scope>NUCLEOTIDE SEQUENCE [LARGE SCALE GENOMIC DNA]</scope>
    <source>
        <strain evidence="9 10">AN110305</strain>
    </source>
</reference>
<feature type="transmembrane region" description="Helical" evidence="7">
    <location>
        <begin position="400"/>
        <end position="422"/>
    </location>
</feature>
<dbReference type="RefSeq" id="WP_149847765.1">
    <property type="nucleotide sequence ID" value="NZ_VUOB01000003.1"/>
</dbReference>
<evidence type="ECO:0000259" key="8">
    <source>
        <dbReference type="Pfam" id="PF02687"/>
    </source>
</evidence>
<dbReference type="EMBL" id="VUOB01000003">
    <property type="protein sequence ID" value="KAA2266028.1"/>
    <property type="molecule type" value="Genomic_DNA"/>
</dbReference>
<keyword evidence="10" id="KW-1185">Reference proteome</keyword>
<feature type="compositionally biased region" description="Basic residues" evidence="6">
    <location>
        <begin position="826"/>
        <end position="844"/>
    </location>
</feature>
<dbReference type="Proteomes" id="UP000323454">
    <property type="component" value="Unassembled WGS sequence"/>
</dbReference>
<comment type="caution">
    <text evidence="9">The sequence shown here is derived from an EMBL/GenBank/DDBJ whole genome shotgun (WGS) entry which is preliminary data.</text>
</comment>
<reference evidence="9 10" key="2">
    <citation type="submission" date="2019-09" db="EMBL/GenBank/DDBJ databases">
        <authorList>
            <person name="Jin C."/>
        </authorList>
    </citation>
    <scope>NUCLEOTIDE SEQUENCE [LARGE SCALE GENOMIC DNA]</scope>
    <source>
        <strain evidence="9 10">AN110305</strain>
    </source>
</reference>
<gene>
    <name evidence="9" type="ORF">F0L68_02565</name>
</gene>
<feature type="transmembrane region" description="Helical" evidence="7">
    <location>
        <begin position="353"/>
        <end position="379"/>
    </location>
</feature>
<keyword evidence="3 7" id="KW-0812">Transmembrane</keyword>
<keyword evidence="5 7" id="KW-0472">Membrane</keyword>
<evidence type="ECO:0000256" key="2">
    <source>
        <dbReference type="ARBA" id="ARBA00022475"/>
    </source>
</evidence>
<feature type="transmembrane region" description="Helical" evidence="7">
    <location>
        <begin position="792"/>
        <end position="817"/>
    </location>
</feature>
<dbReference type="PANTHER" id="PTHR30287:SF1">
    <property type="entry name" value="INNER MEMBRANE PROTEIN"/>
    <property type="match status" value="1"/>
</dbReference>
<dbReference type="Pfam" id="PF02687">
    <property type="entry name" value="FtsX"/>
    <property type="match status" value="1"/>
</dbReference>
<proteinExistence type="predicted"/>
<feature type="transmembrane region" description="Helical" evidence="7">
    <location>
        <begin position="305"/>
        <end position="333"/>
    </location>
</feature>
<dbReference type="AlphaFoldDB" id="A0A5B2XQ11"/>
<evidence type="ECO:0000256" key="4">
    <source>
        <dbReference type="ARBA" id="ARBA00022989"/>
    </source>
</evidence>
<evidence type="ECO:0000256" key="5">
    <source>
        <dbReference type="ARBA" id="ARBA00023136"/>
    </source>
</evidence>
<feature type="transmembrane region" description="Helical" evidence="7">
    <location>
        <begin position="706"/>
        <end position="727"/>
    </location>
</feature>
<dbReference type="OrthoDB" id="3223244at2"/>
<evidence type="ECO:0000256" key="1">
    <source>
        <dbReference type="ARBA" id="ARBA00004651"/>
    </source>
</evidence>